<accession>A0A3B6H2W8</accession>
<reference evidence="2" key="2">
    <citation type="submission" date="2018-10" db="UniProtKB">
        <authorList>
            <consortium name="EnsemblPlants"/>
        </authorList>
    </citation>
    <scope>IDENTIFICATION</scope>
</reference>
<dbReference type="EnsemblPlants" id="TraesCS3D02G526500.1">
    <property type="protein sequence ID" value="TraesCS3D02G526500.1"/>
    <property type="gene ID" value="TraesCS3D02G526500"/>
</dbReference>
<protein>
    <recommendedName>
        <fullName evidence="4">Knottin scorpion toxin-like domain-containing protein</fullName>
    </recommendedName>
</protein>
<evidence type="ECO:0000256" key="1">
    <source>
        <dbReference type="SAM" id="SignalP"/>
    </source>
</evidence>
<dbReference type="Proteomes" id="UP000019116">
    <property type="component" value="Chromosome 3D"/>
</dbReference>
<keyword evidence="1" id="KW-0732">Signal</keyword>
<dbReference type="Gramene" id="TraesCS3D02G526500.1">
    <property type="protein sequence ID" value="TraesCS3D02G526500.1"/>
    <property type="gene ID" value="TraesCS3D02G526500"/>
</dbReference>
<evidence type="ECO:0008006" key="4">
    <source>
        <dbReference type="Google" id="ProtNLM"/>
    </source>
</evidence>
<dbReference type="Gramene" id="TraesCS3D03G1164200.1">
    <property type="protein sequence ID" value="TraesCS3D03G1164200.1.CDS"/>
    <property type="gene ID" value="TraesCS3D03G1164200"/>
</dbReference>
<dbReference type="AlphaFoldDB" id="A0A3B6H2W8"/>
<organism evidence="2">
    <name type="scientific">Triticum aestivum</name>
    <name type="common">Wheat</name>
    <dbReference type="NCBI Taxonomy" id="4565"/>
    <lineage>
        <taxon>Eukaryota</taxon>
        <taxon>Viridiplantae</taxon>
        <taxon>Streptophyta</taxon>
        <taxon>Embryophyta</taxon>
        <taxon>Tracheophyta</taxon>
        <taxon>Spermatophyta</taxon>
        <taxon>Magnoliopsida</taxon>
        <taxon>Liliopsida</taxon>
        <taxon>Poales</taxon>
        <taxon>Poaceae</taxon>
        <taxon>BOP clade</taxon>
        <taxon>Pooideae</taxon>
        <taxon>Triticodae</taxon>
        <taxon>Triticeae</taxon>
        <taxon>Triticinae</taxon>
        <taxon>Triticum</taxon>
    </lineage>
</organism>
<proteinExistence type="predicted"/>
<evidence type="ECO:0000313" key="2">
    <source>
        <dbReference type="EnsemblPlants" id="TraesCS3D02G526500.1"/>
    </source>
</evidence>
<name>A0A3B6H2W8_WHEAT</name>
<sequence>MEGKAILLCLMVLVHLGNSIHIDKSKDLVHPQRKTCKDLAAAYGRECVLSKCQLACRDLFGAEFKVSWCSNVVPYYWHCMCRVCFRIALNHHVEKWTNDVIQ</sequence>
<keyword evidence="3" id="KW-1185">Reference proteome</keyword>
<feature type="chain" id="PRO_5043174970" description="Knottin scorpion toxin-like domain-containing protein" evidence="1">
    <location>
        <begin position="20"/>
        <end position="102"/>
    </location>
</feature>
<reference evidence="2" key="1">
    <citation type="submission" date="2018-08" db="EMBL/GenBank/DDBJ databases">
        <authorList>
            <person name="Rossello M."/>
        </authorList>
    </citation>
    <scope>NUCLEOTIDE SEQUENCE [LARGE SCALE GENOMIC DNA]</scope>
    <source>
        <strain evidence="2">cv. Chinese Spring</strain>
    </source>
</reference>
<evidence type="ECO:0000313" key="3">
    <source>
        <dbReference type="Proteomes" id="UP000019116"/>
    </source>
</evidence>
<feature type="signal peptide" evidence="1">
    <location>
        <begin position="1"/>
        <end position="19"/>
    </location>
</feature>